<gene>
    <name evidence="1" type="ORF">DXD09_09415</name>
</gene>
<sequence length="524" mass="60734">MSTVFLENLRENNEFPIIFIGSGITQRYFKDAPTWDNLLREIWDEVGVDQTYFSRYNELSEKCGNDNFTTYINLADELEKIYNQAFFDKKLKIDGLTPESAHYNRISPFKKRIASIFSSLEIKSEANKEIESFFKMLKKARMIVTTNYDTFIENKLNDINIKVGNKGLFEPSDMLNELYKIHGSIEDPNSIVITSKDYENMERASAIVNAKILSQLTLSPIIFFGYSLTDQNIRSLLEDLSNNIPFSIEKAAKRIGVVDYQKGYESIEETMVDTQYGVHYTKLSTDNFEKIYNSIAKINQGISPLEISKYKNAFRQIIDTKGKQGELKQVLTSFVDLDRLPEELKSKNLVVALGDDRFIYKYPTYVDYIKDYFLKGKMPIEIAVRFIVNVSTKSTLPVSKYVFKIKNENIILKEKDKDKINTRLGGFPSLKSLKVKSIPKKHQSALKKMNFDDIEKILVGDDKINIYTKLSYFSLHIKDYSQETALNLIKYILKNKPDSFIEKTECRKLFMAYSLCYEQIVKKI</sequence>
<dbReference type="AlphaFoldDB" id="A0A8B2YYT1"/>
<proteinExistence type="predicted"/>
<dbReference type="PIRSF" id="PIRSF014677">
    <property type="entry name" value="UCP014677"/>
    <property type="match status" value="1"/>
</dbReference>
<name>A0A8B2YYT1_9LACO</name>
<dbReference type="RefSeq" id="WP_117643959.1">
    <property type="nucleotide sequence ID" value="NZ_QSQR01000011.1"/>
</dbReference>
<evidence type="ECO:0008006" key="3">
    <source>
        <dbReference type="Google" id="ProtNLM"/>
    </source>
</evidence>
<accession>A0A8B2YYT1</accession>
<dbReference type="Pfam" id="PF13289">
    <property type="entry name" value="SIR2_2"/>
    <property type="match status" value="1"/>
</dbReference>
<dbReference type="Proteomes" id="UP000260790">
    <property type="component" value="Unassembled WGS sequence"/>
</dbReference>
<comment type="caution">
    <text evidence="1">The sequence shown here is derived from an EMBL/GenBank/DDBJ whole genome shotgun (WGS) entry which is preliminary data.</text>
</comment>
<protein>
    <recommendedName>
        <fullName evidence="3">SIR2-like domain-containing protein</fullName>
    </recommendedName>
</protein>
<evidence type="ECO:0000313" key="2">
    <source>
        <dbReference type="Proteomes" id="UP000260790"/>
    </source>
</evidence>
<evidence type="ECO:0000313" key="1">
    <source>
        <dbReference type="EMBL" id="RGK44741.1"/>
    </source>
</evidence>
<organism evidence="1 2">
    <name type="scientific">Ligilactobacillus ruminis</name>
    <dbReference type="NCBI Taxonomy" id="1623"/>
    <lineage>
        <taxon>Bacteria</taxon>
        <taxon>Bacillati</taxon>
        <taxon>Bacillota</taxon>
        <taxon>Bacilli</taxon>
        <taxon>Lactobacillales</taxon>
        <taxon>Lactobacillaceae</taxon>
        <taxon>Ligilactobacillus</taxon>
    </lineage>
</organism>
<reference evidence="1 2" key="1">
    <citation type="submission" date="2018-08" db="EMBL/GenBank/DDBJ databases">
        <title>A genome reference for cultivated species of the human gut microbiota.</title>
        <authorList>
            <person name="Zou Y."/>
            <person name="Xue W."/>
            <person name="Luo G."/>
        </authorList>
    </citation>
    <scope>NUCLEOTIDE SEQUENCE [LARGE SCALE GENOMIC DNA]</scope>
    <source>
        <strain evidence="1 2">TF10-9AT</strain>
    </source>
</reference>
<dbReference type="EMBL" id="QSQR01000011">
    <property type="protein sequence ID" value="RGK44741.1"/>
    <property type="molecule type" value="Genomic_DNA"/>
</dbReference>
<dbReference type="InterPro" id="IPR011202">
    <property type="entry name" value="UCP014677"/>
</dbReference>